<dbReference type="EMBL" id="JANBQB010000369">
    <property type="protein sequence ID" value="KAJ1977171.1"/>
    <property type="molecule type" value="Genomic_DNA"/>
</dbReference>
<dbReference type="Proteomes" id="UP001151582">
    <property type="component" value="Unassembled WGS sequence"/>
</dbReference>
<evidence type="ECO:0000313" key="4">
    <source>
        <dbReference type="Proteomes" id="UP001151582"/>
    </source>
</evidence>
<evidence type="ECO:0000256" key="1">
    <source>
        <dbReference type="SAM" id="Coils"/>
    </source>
</evidence>
<sequence>MTFIVHHNPNNLRQTSHAELAQVAQLRALNAEQTATSKRRQSAIRISPRRLTRRPSTARSYSVSVPASAKGLSECPPELSMRAEAPLSRASVDTNGWNAAAGPQPSTPPRIRLFGPRQLPESRRTGDATGERPISMYAPGSHLSIAGLQIMAPPGPSERRVSLGAYSSLHHQESTLVLTTIKDTAKTASVSPRDARVQNPLQGSFVTSPTRSESSQPDSPPANNTRSDAIPRESLPATCSIDHQPLEGTLGTYATRGRANSMLNTTTSTPRNQGSNIQRTPKTLVISPTNTATRRFTQFFSNGGTGTGGMRQRLRQGSESTTVQEVMRQMEVLNRDFTLQVSEYQDHIIELEGQNKNLAAEGEELKRQLRQAEYRRVSETRSLETQLRLLEDKYRDDFINIKQVYKDKTEDLIRSLADVTRIADCYAQTLRRHGIPLPPAADTATDSEGDSKVLDSASQCSDRDFIETEYRRALTRTLSQDARANALFTSIDTSIDTLQTQLNTPIRPDPLDVYLKAPSVHSRDVSAQSIAIRSVRLAPTRRPLHGSSVQSTFQVMHRGAFTSKTPEITPTEPPPRIPTPVQTDTDEFDFGSTFDRSVSDDALAALEITPTSTMSSGTSDAGDASALALGSTTFVAPDLSKQADLSASAIMDATSHLMERLALMGQRPMTSLQRSAVTLQMTQSSPDATPSSALGATLVDDQGISKLDLAQPMPSDGQDEALRSDGMQDEGVGGIAMAARPASLSLPDDSAPLAYMPTPVSDSSPRATMPLHAATPLPWTRPTYPTPRAHRASSSILSPQERGVPVVNTQLRRQSHVSTSKPSSPLSAPPSRPRGGTFTSPNSGPPPAWYHSSQSTGVRSSSRDDLSPVLVGRRGPSYHQSLGLQRPHSVIAQVGTGTNALSHDLPSPGPGPRSSTPLPDASPTPAWSLYQPYVASSTKEPRTPTVPGPRSASVSPSVR</sequence>
<evidence type="ECO:0000313" key="3">
    <source>
        <dbReference type="EMBL" id="KAJ1977171.1"/>
    </source>
</evidence>
<reference evidence="3" key="1">
    <citation type="submission" date="2022-07" db="EMBL/GenBank/DDBJ databases">
        <title>Phylogenomic reconstructions and comparative analyses of Kickxellomycotina fungi.</title>
        <authorList>
            <person name="Reynolds N.K."/>
            <person name="Stajich J.E."/>
            <person name="Barry K."/>
            <person name="Grigoriev I.V."/>
            <person name="Crous P."/>
            <person name="Smith M.E."/>
        </authorList>
    </citation>
    <scope>NUCLEOTIDE SEQUENCE</scope>
    <source>
        <strain evidence="3">RSA 567</strain>
    </source>
</reference>
<feature type="region of interest" description="Disordered" evidence="2">
    <location>
        <begin position="32"/>
        <end position="133"/>
    </location>
</feature>
<evidence type="ECO:0000256" key="2">
    <source>
        <dbReference type="SAM" id="MobiDB-lite"/>
    </source>
</evidence>
<feature type="region of interest" description="Disordered" evidence="2">
    <location>
        <begin position="300"/>
        <end position="319"/>
    </location>
</feature>
<keyword evidence="4" id="KW-1185">Reference proteome</keyword>
<organism evidence="3 4">
    <name type="scientific">Dimargaris verticillata</name>
    <dbReference type="NCBI Taxonomy" id="2761393"/>
    <lineage>
        <taxon>Eukaryota</taxon>
        <taxon>Fungi</taxon>
        <taxon>Fungi incertae sedis</taxon>
        <taxon>Zoopagomycota</taxon>
        <taxon>Kickxellomycotina</taxon>
        <taxon>Dimargaritomycetes</taxon>
        <taxon>Dimargaritales</taxon>
        <taxon>Dimargaritaceae</taxon>
        <taxon>Dimargaris</taxon>
    </lineage>
</organism>
<proteinExistence type="predicted"/>
<comment type="caution">
    <text evidence="3">The sequence shown here is derived from an EMBL/GenBank/DDBJ whole genome shotgun (WGS) entry which is preliminary data.</text>
</comment>
<feature type="compositionally biased region" description="Basic and acidic residues" evidence="2">
    <location>
        <begin position="120"/>
        <end position="130"/>
    </location>
</feature>
<name>A0A9W8B085_9FUNG</name>
<feature type="coiled-coil region" evidence="1">
    <location>
        <begin position="341"/>
        <end position="375"/>
    </location>
</feature>
<accession>A0A9W8B085</accession>
<gene>
    <name evidence="3" type="ORF">H4R34_003690</name>
</gene>
<feature type="compositionally biased region" description="Low complexity" evidence="2">
    <location>
        <begin position="816"/>
        <end position="826"/>
    </location>
</feature>
<feature type="compositionally biased region" description="Polar residues" evidence="2">
    <location>
        <begin position="199"/>
        <end position="227"/>
    </location>
</feature>
<keyword evidence="1" id="KW-0175">Coiled coil</keyword>
<feature type="region of interest" description="Disordered" evidence="2">
    <location>
        <begin position="436"/>
        <end position="455"/>
    </location>
</feature>
<feature type="compositionally biased region" description="Basic residues" evidence="2">
    <location>
        <begin position="37"/>
        <end position="53"/>
    </location>
</feature>
<dbReference type="AlphaFoldDB" id="A0A9W8B085"/>
<feature type="compositionally biased region" description="Polar residues" evidence="2">
    <location>
        <begin position="54"/>
        <end position="65"/>
    </location>
</feature>
<feature type="region of interest" description="Disordered" evidence="2">
    <location>
        <begin position="189"/>
        <end position="230"/>
    </location>
</feature>
<feature type="region of interest" description="Disordered" evidence="2">
    <location>
        <begin position="708"/>
        <end position="728"/>
    </location>
</feature>
<feature type="region of interest" description="Disordered" evidence="2">
    <location>
        <begin position="758"/>
        <end position="959"/>
    </location>
</feature>
<dbReference type="OrthoDB" id="5598674at2759"/>
<protein>
    <submittedName>
        <fullName evidence="3">Uncharacterized protein</fullName>
    </submittedName>
</protein>